<protein>
    <submittedName>
        <fullName evidence="2">Uncharacterized protein</fullName>
    </submittedName>
</protein>
<evidence type="ECO:0000256" key="1">
    <source>
        <dbReference type="SAM" id="MobiDB-lite"/>
    </source>
</evidence>
<sequence length="760" mass="82530">MHPNFPFASNPNNTGSHFFTPWTNPGNLANSFNRGNFFFDPRVVGSFHSNSPISTGFHAMTSTPAESVQLARPNGARAERRKNKLEKLARQRKEEFNGKKRANRAASRALEAAKKATVQKGGGGHEEDGSGGNKGGVNMSKGAAVFVHRHTVGNQSATNGSSHAEKEKVEVQVNALRNRSAMAVDDPNRQKYGDAIKNIANATTSMASAVGDTAAATAVTAAVAAAATVTATSAVAAPTATRQVTAIEEATRRELESLEIAAYRNELRRRILKRQLEETDEEDEGVRRRESTIRARLTIGGDAIAMPRPLSLNTANTTPAPLSFPTVMAAEAYQSVFTSSDAGTEILGEERKGNLTSLRREAHQSRCAATAESPCVHVGSVLLPPKAGSPCDHIGSVPPPPNSELPYDHSDHYFRQASLFLRGEWVPTVDACCDAYGHNAQSGVTDFLSPREPLQDNWGRLVGKTFVAVLPHALIDVLLPCLLAAVRASPSDTRGTVVVPGRFDADWYLKYVGRPGAPFRMVEKNTAAQIPRGWFGIGKRLFTRPAKGSSRQRHRVESAPIKEPVMVLRVGYAPSEPEQTYSAVTPDVATADAHATENAADSLVRDCVERAVDSWRALRADLPTLGEWCTRDIDFSINKIHMGFLAVMARYAIRARSSTPARLKCWTVPDLLDACFCDVTGLTGEGPWREPVAHKTSETVKSLPFIELIEAAGYERPVLAAMVPSDWLGAVGDMLWFEVPIMHRVPCPKGMVYNTVWELK</sequence>
<dbReference type="AlphaFoldDB" id="A0A7S0XEG7"/>
<feature type="region of interest" description="Disordered" evidence="1">
    <location>
        <begin position="64"/>
        <end position="137"/>
    </location>
</feature>
<organism evidence="2">
    <name type="scientific">Mantoniella antarctica</name>
    <dbReference type="NCBI Taxonomy" id="81844"/>
    <lineage>
        <taxon>Eukaryota</taxon>
        <taxon>Viridiplantae</taxon>
        <taxon>Chlorophyta</taxon>
        <taxon>Mamiellophyceae</taxon>
        <taxon>Mamiellales</taxon>
        <taxon>Mamiellaceae</taxon>
        <taxon>Mantoniella</taxon>
    </lineage>
</organism>
<feature type="compositionally biased region" description="Basic and acidic residues" evidence="1">
    <location>
        <begin position="85"/>
        <end position="98"/>
    </location>
</feature>
<dbReference type="EMBL" id="HBFC01026417">
    <property type="protein sequence ID" value="CAD8713840.1"/>
    <property type="molecule type" value="Transcribed_RNA"/>
</dbReference>
<accession>A0A7S0XEG7</accession>
<reference evidence="2" key="1">
    <citation type="submission" date="2021-01" db="EMBL/GenBank/DDBJ databases">
        <authorList>
            <person name="Corre E."/>
            <person name="Pelletier E."/>
            <person name="Niang G."/>
            <person name="Scheremetjew M."/>
            <person name="Finn R."/>
            <person name="Kale V."/>
            <person name="Holt S."/>
            <person name="Cochrane G."/>
            <person name="Meng A."/>
            <person name="Brown T."/>
            <person name="Cohen L."/>
        </authorList>
    </citation>
    <scope>NUCLEOTIDE SEQUENCE</scope>
    <source>
        <strain evidence="2">SL-175</strain>
    </source>
</reference>
<proteinExistence type="predicted"/>
<gene>
    <name evidence="2" type="ORF">MANT1106_LOCUS15981</name>
</gene>
<evidence type="ECO:0000313" key="2">
    <source>
        <dbReference type="EMBL" id="CAD8713840.1"/>
    </source>
</evidence>
<name>A0A7S0XEG7_9CHLO</name>